<feature type="non-terminal residue" evidence="3">
    <location>
        <position position="289"/>
    </location>
</feature>
<gene>
    <name evidence="3" type="ORF">RFI_15801</name>
</gene>
<feature type="compositionally biased region" description="Basic and acidic residues" evidence="1">
    <location>
        <begin position="187"/>
        <end position="203"/>
    </location>
</feature>
<keyword evidence="4" id="KW-1185">Reference proteome</keyword>
<feature type="region of interest" description="Disordered" evidence="1">
    <location>
        <begin position="155"/>
        <end position="203"/>
    </location>
</feature>
<protein>
    <recommendedName>
        <fullName evidence="2">DUSP domain-containing protein</fullName>
    </recommendedName>
</protein>
<accession>X6N672</accession>
<feature type="compositionally biased region" description="Acidic residues" evidence="1">
    <location>
        <begin position="175"/>
        <end position="186"/>
    </location>
</feature>
<name>X6N672_RETFI</name>
<reference evidence="3 4" key="1">
    <citation type="journal article" date="2013" name="Curr. Biol.">
        <title>The Genome of the Foraminiferan Reticulomyxa filosa.</title>
        <authorList>
            <person name="Glockner G."/>
            <person name="Hulsmann N."/>
            <person name="Schleicher M."/>
            <person name="Noegel A.A."/>
            <person name="Eichinger L."/>
            <person name="Gallinger C."/>
            <person name="Pawlowski J."/>
            <person name="Sierra R."/>
            <person name="Euteneuer U."/>
            <person name="Pillet L."/>
            <person name="Moustafa A."/>
            <person name="Platzer M."/>
            <person name="Groth M."/>
            <person name="Szafranski K."/>
            <person name="Schliwa M."/>
        </authorList>
    </citation>
    <scope>NUCLEOTIDE SEQUENCE [LARGE SCALE GENOMIC DNA]</scope>
</reference>
<dbReference type="InterPro" id="IPR006615">
    <property type="entry name" value="Pept_C19_DUSP"/>
</dbReference>
<proteinExistence type="predicted"/>
<dbReference type="PROSITE" id="PS51283">
    <property type="entry name" value="DUSP"/>
    <property type="match status" value="1"/>
</dbReference>
<evidence type="ECO:0000259" key="2">
    <source>
        <dbReference type="PROSITE" id="PS51283"/>
    </source>
</evidence>
<dbReference type="GO" id="GO:0004843">
    <property type="term" value="F:cysteine-type deubiquitinase activity"/>
    <property type="evidence" value="ECO:0007669"/>
    <property type="project" value="InterPro"/>
</dbReference>
<organism evidence="3 4">
    <name type="scientific">Reticulomyxa filosa</name>
    <dbReference type="NCBI Taxonomy" id="46433"/>
    <lineage>
        <taxon>Eukaryota</taxon>
        <taxon>Sar</taxon>
        <taxon>Rhizaria</taxon>
        <taxon>Retaria</taxon>
        <taxon>Foraminifera</taxon>
        <taxon>Monothalamids</taxon>
        <taxon>Reticulomyxidae</taxon>
        <taxon>Reticulomyxa</taxon>
    </lineage>
</organism>
<dbReference type="EMBL" id="ASPP01011660">
    <property type="protein sequence ID" value="ETO21403.1"/>
    <property type="molecule type" value="Genomic_DNA"/>
</dbReference>
<dbReference type="AlphaFoldDB" id="X6N672"/>
<sequence length="289" mass="33170">MISNDIKCNACRYKERSDGRVYAASPQPNPDTGSSSPLDIVDILGMIDNTPLVSGFKETFILRVGLEANRDYVAVPPAVWNTLIQWYGGGPALTANIVAIFESNEPQATPQNISYLELYPLKIHVHTKANPAVLDHARSRIEQMKMEEDFKAFSDQNEKAKQKEEIEMEQKNEKQDEEDEEDEEEEEKKQPENKTSNEDEKKLQDEGKLLLTRNMSWFESQQQNKEKVTNIDNGIYYQWDLLLSPHTSVAYVTELLVRYDSTLRNAVACNAPLQNQHIRLWDLKGHKEL</sequence>
<dbReference type="InterPro" id="IPR035927">
    <property type="entry name" value="DUSP-like_sf"/>
</dbReference>
<evidence type="ECO:0000313" key="4">
    <source>
        <dbReference type="Proteomes" id="UP000023152"/>
    </source>
</evidence>
<dbReference type="Proteomes" id="UP000023152">
    <property type="component" value="Unassembled WGS sequence"/>
</dbReference>
<evidence type="ECO:0000313" key="3">
    <source>
        <dbReference type="EMBL" id="ETO21403.1"/>
    </source>
</evidence>
<dbReference type="SUPFAM" id="SSF143791">
    <property type="entry name" value="DUSP-like"/>
    <property type="match status" value="1"/>
</dbReference>
<dbReference type="Gene3D" id="3.30.2230.10">
    <property type="entry name" value="DUSP-like"/>
    <property type="match status" value="1"/>
</dbReference>
<comment type="caution">
    <text evidence="3">The sequence shown here is derived from an EMBL/GenBank/DDBJ whole genome shotgun (WGS) entry which is preliminary data.</text>
</comment>
<feature type="domain" description="DUSP" evidence="2">
    <location>
        <begin position="1"/>
        <end position="99"/>
    </location>
</feature>
<dbReference type="Pfam" id="PF06337">
    <property type="entry name" value="DUSP"/>
    <property type="match status" value="1"/>
</dbReference>
<evidence type="ECO:0000256" key="1">
    <source>
        <dbReference type="SAM" id="MobiDB-lite"/>
    </source>
</evidence>
<feature type="compositionally biased region" description="Basic and acidic residues" evidence="1">
    <location>
        <begin position="155"/>
        <end position="174"/>
    </location>
</feature>